<dbReference type="GO" id="GO:0071944">
    <property type="term" value="C:cell periphery"/>
    <property type="evidence" value="ECO:0007669"/>
    <property type="project" value="UniProtKB-ARBA"/>
</dbReference>
<dbReference type="PANTHER" id="PTHR15549:SF26">
    <property type="entry name" value="AXIAL BUDDING PATTERN PROTEIN 2-RELATED"/>
    <property type="match status" value="1"/>
</dbReference>
<evidence type="ECO:0000313" key="8">
    <source>
        <dbReference type="EMBL" id="KAF8911958.1"/>
    </source>
</evidence>
<keyword evidence="2 6" id="KW-0812">Transmembrane</keyword>
<dbReference type="PANTHER" id="PTHR15549">
    <property type="entry name" value="PAIRED IMMUNOGLOBULIN-LIKE TYPE 2 RECEPTOR"/>
    <property type="match status" value="1"/>
</dbReference>
<evidence type="ECO:0000256" key="5">
    <source>
        <dbReference type="SAM" id="MobiDB-lite"/>
    </source>
</evidence>
<gene>
    <name evidence="8" type="ORF">CPB84DRAFT_733777</name>
</gene>
<evidence type="ECO:0008006" key="10">
    <source>
        <dbReference type="Google" id="ProtNLM"/>
    </source>
</evidence>
<dbReference type="EMBL" id="JADNYJ010000003">
    <property type="protein sequence ID" value="KAF8911958.1"/>
    <property type="molecule type" value="Genomic_DNA"/>
</dbReference>
<dbReference type="OrthoDB" id="2576311at2759"/>
<feature type="transmembrane region" description="Helical" evidence="6">
    <location>
        <begin position="217"/>
        <end position="243"/>
    </location>
</feature>
<comment type="caution">
    <text evidence="8">The sequence shown here is derived from an EMBL/GenBank/DDBJ whole genome shotgun (WGS) entry which is preliminary data.</text>
</comment>
<feature type="chain" id="PRO_5040477999" description="Transmembrane protein" evidence="7">
    <location>
        <begin position="22"/>
        <end position="359"/>
    </location>
</feature>
<dbReference type="GO" id="GO:0016020">
    <property type="term" value="C:membrane"/>
    <property type="evidence" value="ECO:0007669"/>
    <property type="project" value="UniProtKB-SubCell"/>
</dbReference>
<evidence type="ECO:0000256" key="7">
    <source>
        <dbReference type="SAM" id="SignalP"/>
    </source>
</evidence>
<keyword evidence="3 6" id="KW-1133">Transmembrane helix</keyword>
<evidence type="ECO:0000256" key="3">
    <source>
        <dbReference type="ARBA" id="ARBA00022989"/>
    </source>
</evidence>
<organism evidence="8 9">
    <name type="scientific">Gymnopilus junonius</name>
    <name type="common">Spectacular rustgill mushroom</name>
    <name type="synonym">Gymnopilus spectabilis subsp. junonius</name>
    <dbReference type="NCBI Taxonomy" id="109634"/>
    <lineage>
        <taxon>Eukaryota</taxon>
        <taxon>Fungi</taxon>
        <taxon>Dikarya</taxon>
        <taxon>Basidiomycota</taxon>
        <taxon>Agaricomycotina</taxon>
        <taxon>Agaricomycetes</taxon>
        <taxon>Agaricomycetidae</taxon>
        <taxon>Agaricales</taxon>
        <taxon>Agaricineae</taxon>
        <taxon>Hymenogastraceae</taxon>
        <taxon>Gymnopilus</taxon>
    </lineage>
</organism>
<evidence type="ECO:0000256" key="6">
    <source>
        <dbReference type="SAM" id="Phobius"/>
    </source>
</evidence>
<feature type="region of interest" description="Disordered" evidence="5">
    <location>
        <begin position="180"/>
        <end position="212"/>
    </location>
</feature>
<proteinExistence type="predicted"/>
<feature type="signal peptide" evidence="7">
    <location>
        <begin position="1"/>
        <end position="21"/>
    </location>
</feature>
<keyword evidence="9" id="KW-1185">Reference proteome</keyword>
<feature type="compositionally biased region" description="Polar residues" evidence="5">
    <location>
        <begin position="293"/>
        <end position="319"/>
    </location>
</feature>
<evidence type="ECO:0000313" key="9">
    <source>
        <dbReference type="Proteomes" id="UP000724874"/>
    </source>
</evidence>
<feature type="region of interest" description="Disordered" evidence="5">
    <location>
        <begin position="291"/>
        <end position="333"/>
    </location>
</feature>
<evidence type="ECO:0000256" key="1">
    <source>
        <dbReference type="ARBA" id="ARBA00004167"/>
    </source>
</evidence>
<accession>A0A9P5NZU7</accession>
<reference evidence="8" key="1">
    <citation type="submission" date="2020-11" db="EMBL/GenBank/DDBJ databases">
        <authorList>
            <consortium name="DOE Joint Genome Institute"/>
            <person name="Ahrendt S."/>
            <person name="Riley R."/>
            <person name="Andreopoulos W."/>
            <person name="LaButti K."/>
            <person name="Pangilinan J."/>
            <person name="Ruiz-duenas F.J."/>
            <person name="Barrasa J.M."/>
            <person name="Sanchez-Garcia M."/>
            <person name="Camarero S."/>
            <person name="Miyauchi S."/>
            <person name="Serrano A."/>
            <person name="Linde D."/>
            <person name="Babiker R."/>
            <person name="Drula E."/>
            <person name="Ayuso-Fernandez I."/>
            <person name="Pacheco R."/>
            <person name="Padilla G."/>
            <person name="Ferreira P."/>
            <person name="Barriuso J."/>
            <person name="Kellner H."/>
            <person name="Castanera R."/>
            <person name="Alfaro M."/>
            <person name="Ramirez L."/>
            <person name="Pisabarro A.G."/>
            <person name="Kuo A."/>
            <person name="Tritt A."/>
            <person name="Lipzen A."/>
            <person name="He G."/>
            <person name="Yan M."/>
            <person name="Ng V."/>
            <person name="Cullen D."/>
            <person name="Martin F."/>
            <person name="Rosso M.-N."/>
            <person name="Henrissat B."/>
            <person name="Hibbett D."/>
            <person name="Martinez A.T."/>
            <person name="Grigoriev I.V."/>
        </authorList>
    </citation>
    <scope>NUCLEOTIDE SEQUENCE</scope>
    <source>
        <strain evidence="8">AH 44721</strain>
    </source>
</reference>
<keyword evidence="7" id="KW-0732">Signal</keyword>
<evidence type="ECO:0000256" key="4">
    <source>
        <dbReference type="ARBA" id="ARBA00023136"/>
    </source>
</evidence>
<keyword evidence="4 6" id="KW-0472">Membrane</keyword>
<dbReference type="Proteomes" id="UP000724874">
    <property type="component" value="Unassembled WGS sequence"/>
</dbReference>
<dbReference type="AlphaFoldDB" id="A0A9P5NZU7"/>
<dbReference type="Gene3D" id="1.20.5.510">
    <property type="entry name" value="Single helix bin"/>
    <property type="match status" value="1"/>
</dbReference>
<comment type="subcellular location">
    <subcellularLocation>
        <location evidence="1">Membrane</location>
        <topology evidence="1">Single-pass membrane protein</topology>
    </subcellularLocation>
</comment>
<protein>
    <recommendedName>
        <fullName evidence="10">Transmembrane protein</fullName>
    </recommendedName>
</protein>
<dbReference type="InterPro" id="IPR051694">
    <property type="entry name" value="Immunoregulatory_rcpt-like"/>
</dbReference>
<name>A0A9P5NZU7_GYMJU</name>
<sequence>MYWHRWSLLFLWLATPLCVAGQSSNVTKCVASYEWSINSLHQTPCLVAAYLESLCGVPTSVDSIPNGTHYLGPTSSQQDPCRCSTVTYSVVSACGGCQGRTFQNWTTWSQFCDTVEISTFPQVIPEEVQVPNWAYINVTLIGNNFNPTVAQQGLFFVLPNIKIYLSTVVVLVSGSSALPTSTSAGSSSSTQSTSTSSSSATSSSVTSQTSSKSHSHAGAIAGGVVAGVVVLAAVCLFILWRFVRKKGNAVQKDFTFDSRALVSGHTTGGTLMTQTTGITSRFPESYNYGPSAMSFSQSHQHNPSDMSSLPLSPATTAVYTSPPPASRRSLESVTASMAQFGGYQTQPTPQSGYRGAAEV</sequence>
<evidence type="ECO:0000256" key="2">
    <source>
        <dbReference type="ARBA" id="ARBA00022692"/>
    </source>
</evidence>